<keyword evidence="5" id="KW-1185">Reference proteome</keyword>
<protein>
    <recommendedName>
        <fullName evidence="3">M23ase beta-sheet core domain-containing protein</fullName>
    </recommendedName>
</protein>
<feature type="compositionally biased region" description="Low complexity" evidence="2">
    <location>
        <begin position="53"/>
        <end position="75"/>
    </location>
</feature>
<dbReference type="SUPFAM" id="SSF51261">
    <property type="entry name" value="Duplicated hybrid motif"/>
    <property type="match status" value="1"/>
</dbReference>
<dbReference type="InterPro" id="IPR050570">
    <property type="entry name" value="Cell_wall_metabolism_enzyme"/>
</dbReference>
<feature type="region of interest" description="Disordered" evidence="2">
    <location>
        <begin position="44"/>
        <end position="75"/>
    </location>
</feature>
<dbReference type="InterPro" id="IPR011055">
    <property type="entry name" value="Dup_hybrid_motif"/>
</dbReference>
<feature type="domain" description="M23ase beta-sheet core" evidence="3">
    <location>
        <begin position="259"/>
        <end position="359"/>
    </location>
</feature>
<feature type="compositionally biased region" description="Basic and acidic residues" evidence="2">
    <location>
        <begin position="191"/>
        <end position="213"/>
    </location>
</feature>
<name>A0ABQ0BMZ1_9FIRM</name>
<sequence length="438" mass="49200">MNRQRWKKYGFTAEVIVLTLTAVLCWKDVSDGAFAAGRNTNAAADVPDSGTIGEESAGTNGEEGSAAGSGEDSATENVEKDYIKWVDFHVTSEAMRQACAYDVDTYGQEGHLNWVDLLAYLGARYGGDFKQYKAKDMDEIADRLQKGETTVEKLSAEVKSFDYYREAYGAVLDGLVGEYEIEAENEGQEVQSRDSQEVQNRDSQAEQGRKEDQNDQESPGTVNWTKKYGLKGFSPIAKSFPYNDYDDFGVARSYGYKREHLGHDMMGQTGTPIVAVESGYVSAMGWNQYGGWRLGISSFDGRRYYYYAHLRQNFPYCKSLEVGSVVQAGDVIGYMGRTGYSAKENVNNIDTTHLHFGLQLIFDESQREGNHEIWVDVYELVKFLYKNQSEVVRDDATKEWSRAMQIKDPEALEYLKSAEEKKTTGGNTEKQPADAHTR</sequence>
<evidence type="ECO:0000256" key="1">
    <source>
        <dbReference type="ARBA" id="ARBA00022729"/>
    </source>
</evidence>
<dbReference type="CDD" id="cd12797">
    <property type="entry name" value="M23_peptidase"/>
    <property type="match status" value="1"/>
</dbReference>
<accession>A0ABQ0BMZ1</accession>
<keyword evidence="1" id="KW-0732">Signal</keyword>
<evidence type="ECO:0000256" key="2">
    <source>
        <dbReference type="SAM" id="MobiDB-lite"/>
    </source>
</evidence>
<dbReference type="RefSeq" id="WP_227211455.1">
    <property type="nucleotide sequence ID" value="NZ_BAABZQ010000001.1"/>
</dbReference>
<dbReference type="Pfam" id="PF01551">
    <property type="entry name" value="Peptidase_M23"/>
    <property type="match status" value="1"/>
</dbReference>
<dbReference type="InterPro" id="IPR016047">
    <property type="entry name" value="M23ase_b-sheet_dom"/>
</dbReference>
<evidence type="ECO:0000313" key="5">
    <source>
        <dbReference type="Proteomes" id="UP001600941"/>
    </source>
</evidence>
<dbReference type="Gene3D" id="2.70.70.10">
    <property type="entry name" value="Glucose Permease (Domain IIA)"/>
    <property type="match status" value="1"/>
</dbReference>
<feature type="region of interest" description="Disordered" evidence="2">
    <location>
        <begin position="415"/>
        <end position="438"/>
    </location>
</feature>
<reference evidence="4 5" key="1">
    <citation type="submission" date="2024-04" db="EMBL/GenBank/DDBJ databases">
        <title>Defined microbial consortia suppress multidrug-resistant proinflammatory Enterobacteriaceae via ecological control.</title>
        <authorList>
            <person name="Furuichi M."/>
            <person name="Kawaguchi T."/>
            <person name="Pust M."/>
            <person name="Yasuma K."/>
            <person name="Plichta D."/>
            <person name="Hasegawa N."/>
            <person name="Ohya T."/>
            <person name="Bhattarai S."/>
            <person name="Sasajima S."/>
            <person name="Aoto Y."/>
            <person name="Tuganbaev T."/>
            <person name="Yaginuma M."/>
            <person name="Ueda M."/>
            <person name="Okahashi N."/>
            <person name="Amafuji K."/>
            <person name="Kiridooshi Y."/>
            <person name="Sugita K."/>
            <person name="Strazar M."/>
            <person name="Skelly A."/>
            <person name="Suda W."/>
            <person name="Hattori M."/>
            <person name="Nakamoto N."/>
            <person name="Caballero S."/>
            <person name="Norman J."/>
            <person name="Olle B."/>
            <person name="Tanoue T."/>
            <person name="Arita M."/>
            <person name="Bucci V."/>
            <person name="Atarashi K."/>
            <person name="Xavier R."/>
            <person name="Honda K."/>
        </authorList>
    </citation>
    <scope>NUCLEOTIDE SEQUENCE [LARGE SCALE GENOMIC DNA]</scope>
    <source>
        <strain evidence="5">k34-0107-D12</strain>
    </source>
</reference>
<dbReference type="PANTHER" id="PTHR21666:SF289">
    <property type="entry name" value="L-ALA--D-GLU ENDOPEPTIDASE"/>
    <property type="match status" value="1"/>
</dbReference>
<comment type="caution">
    <text evidence="4">The sequence shown here is derived from an EMBL/GenBank/DDBJ whole genome shotgun (WGS) entry which is preliminary data.</text>
</comment>
<dbReference type="PANTHER" id="PTHR21666">
    <property type="entry name" value="PEPTIDASE-RELATED"/>
    <property type="match status" value="1"/>
</dbReference>
<organism evidence="4 5">
    <name type="scientific">Blautia parvula</name>
    <dbReference type="NCBI Taxonomy" id="2877527"/>
    <lineage>
        <taxon>Bacteria</taxon>
        <taxon>Bacillati</taxon>
        <taxon>Bacillota</taxon>
        <taxon>Clostridia</taxon>
        <taxon>Lachnospirales</taxon>
        <taxon>Lachnospiraceae</taxon>
        <taxon>Blautia</taxon>
    </lineage>
</organism>
<dbReference type="EMBL" id="BAABZQ010000001">
    <property type="protein sequence ID" value="GAA6497907.1"/>
    <property type="molecule type" value="Genomic_DNA"/>
</dbReference>
<feature type="region of interest" description="Disordered" evidence="2">
    <location>
        <begin position="184"/>
        <end position="223"/>
    </location>
</feature>
<dbReference type="Proteomes" id="UP001600941">
    <property type="component" value="Unassembled WGS sequence"/>
</dbReference>
<gene>
    <name evidence="4" type="ORF">K340107D12_07230</name>
</gene>
<evidence type="ECO:0000313" key="4">
    <source>
        <dbReference type="EMBL" id="GAA6497907.1"/>
    </source>
</evidence>
<proteinExistence type="predicted"/>
<evidence type="ECO:0000259" key="3">
    <source>
        <dbReference type="Pfam" id="PF01551"/>
    </source>
</evidence>